<dbReference type="AlphaFoldDB" id="A0A830FDW6"/>
<dbReference type="OrthoDB" id="85362at2157"/>
<comment type="similarity">
    <text evidence="2">Belongs to the GDT1 family.</text>
</comment>
<protein>
    <submittedName>
        <fullName evidence="7">UPF0016 family membrane protein</fullName>
    </submittedName>
</protein>
<keyword evidence="8" id="KW-1185">Reference proteome</keyword>
<comment type="caution">
    <text evidence="7">The sequence shown here is derived from an EMBL/GenBank/DDBJ whole genome shotgun (WGS) entry which is preliminary data.</text>
</comment>
<evidence type="ECO:0000313" key="7">
    <source>
        <dbReference type="EMBL" id="GGL43930.1"/>
    </source>
</evidence>
<gene>
    <name evidence="7" type="ORF">GCM10009037_29220</name>
</gene>
<accession>A0A830FDW6</accession>
<evidence type="ECO:0000256" key="5">
    <source>
        <dbReference type="ARBA" id="ARBA00023136"/>
    </source>
</evidence>
<evidence type="ECO:0000256" key="3">
    <source>
        <dbReference type="ARBA" id="ARBA00022692"/>
    </source>
</evidence>
<dbReference type="RefSeq" id="WP_188884417.1">
    <property type="nucleotide sequence ID" value="NZ_BMPF01000006.1"/>
</dbReference>
<dbReference type="InterPro" id="IPR001727">
    <property type="entry name" value="GDT1-like"/>
</dbReference>
<organism evidence="7 8">
    <name type="scientific">Halarchaeum grantii</name>
    <dbReference type="NCBI Taxonomy" id="1193105"/>
    <lineage>
        <taxon>Archaea</taxon>
        <taxon>Methanobacteriati</taxon>
        <taxon>Methanobacteriota</taxon>
        <taxon>Stenosarchaea group</taxon>
        <taxon>Halobacteria</taxon>
        <taxon>Halobacteriales</taxon>
        <taxon>Halobacteriaceae</taxon>
    </lineage>
</organism>
<keyword evidence="4 6" id="KW-1133">Transmembrane helix</keyword>
<feature type="transmembrane region" description="Helical" evidence="6">
    <location>
        <begin position="139"/>
        <end position="155"/>
    </location>
</feature>
<feature type="transmembrane region" description="Helical" evidence="6">
    <location>
        <begin position="175"/>
        <end position="195"/>
    </location>
</feature>
<keyword evidence="5 6" id="KW-0472">Membrane</keyword>
<feature type="transmembrane region" description="Helical" evidence="6">
    <location>
        <begin position="86"/>
        <end position="108"/>
    </location>
</feature>
<dbReference type="Proteomes" id="UP000628840">
    <property type="component" value="Unassembled WGS sequence"/>
</dbReference>
<dbReference type="EMBL" id="BMPF01000006">
    <property type="protein sequence ID" value="GGL43930.1"/>
    <property type="molecule type" value="Genomic_DNA"/>
</dbReference>
<sequence length="251" mass="26115">MHALPLAAGNGLDAVIQRYAGYGPFLAAFLANFLATFGDKGQLVVITLASRYDAKRVFAGAMAAFAGWSALEVAFGAWVTRVLPQGAIGTVTGVLFLAFGLWTAYTVYGRYRRGGVPGASADGGTVAMLPDRVARYTRGYGPVATAFCFIVLAEVGDKTQLLTINLAATFPDAPVPVFLGVIAALGIRTGIDAFLGERVERLLPTAYIEVAAAVVFVAFGVVELGVVGENALFGALALAIAIVGYGYASHR</sequence>
<dbReference type="PANTHER" id="PTHR12608:SF1">
    <property type="entry name" value="TRANSMEMBRANE PROTEIN 165"/>
    <property type="match status" value="1"/>
</dbReference>
<dbReference type="GO" id="GO:0016020">
    <property type="term" value="C:membrane"/>
    <property type="evidence" value="ECO:0007669"/>
    <property type="project" value="UniProtKB-SubCell"/>
</dbReference>
<comment type="subcellular location">
    <subcellularLocation>
        <location evidence="1">Membrane</location>
        <topology evidence="1">Multi-pass membrane protein</topology>
    </subcellularLocation>
</comment>
<dbReference type="GO" id="GO:0046873">
    <property type="term" value="F:metal ion transmembrane transporter activity"/>
    <property type="evidence" value="ECO:0007669"/>
    <property type="project" value="InterPro"/>
</dbReference>
<evidence type="ECO:0000256" key="2">
    <source>
        <dbReference type="ARBA" id="ARBA00009190"/>
    </source>
</evidence>
<keyword evidence="3 6" id="KW-0812">Transmembrane</keyword>
<reference evidence="7 8" key="1">
    <citation type="journal article" date="2019" name="Int. J. Syst. Evol. Microbiol.">
        <title>The Global Catalogue of Microorganisms (GCM) 10K type strain sequencing project: providing services to taxonomists for standard genome sequencing and annotation.</title>
        <authorList>
            <consortium name="The Broad Institute Genomics Platform"/>
            <consortium name="The Broad Institute Genome Sequencing Center for Infectious Disease"/>
            <person name="Wu L."/>
            <person name="Ma J."/>
        </authorList>
    </citation>
    <scope>NUCLEOTIDE SEQUENCE [LARGE SCALE GENOMIC DNA]</scope>
    <source>
        <strain evidence="7 8">JCM 19585</strain>
    </source>
</reference>
<feature type="transmembrane region" description="Helical" evidence="6">
    <location>
        <begin position="57"/>
        <end position="80"/>
    </location>
</feature>
<name>A0A830FDW6_9EURY</name>
<feature type="transmembrane region" description="Helical" evidence="6">
    <location>
        <begin position="231"/>
        <end position="248"/>
    </location>
</feature>
<evidence type="ECO:0000256" key="4">
    <source>
        <dbReference type="ARBA" id="ARBA00022989"/>
    </source>
</evidence>
<feature type="transmembrane region" description="Helical" evidence="6">
    <location>
        <begin position="207"/>
        <end position="225"/>
    </location>
</feature>
<feature type="transmembrane region" description="Helical" evidence="6">
    <location>
        <begin position="20"/>
        <end position="37"/>
    </location>
</feature>
<dbReference type="PANTHER" id="PTHR12608">
    <property type="entry name" value="TRANSMEMBRANE PROTEIN HTP-1 RELATED"/>
    <property type="match status" value="1"/>
</dbReference>
<evidence type="ECO:0000256" key="6">
    <source>
        <dbReference type="SAM" id="Phobius"/>
    </source>
</evidence>
<dbReference type="Pfam" id="PF01169">
    <property type="entry name" value="GDT1"/>
    <property type="match status" value="2"/>
</dbReference>
<evidence type="ECO:0000256" key="1">
    <source>
        <dbReference type="ARBA" id="ARBA00004141"/>
    </source>
</evidence>
<proteinExistence type="inferred from homology"/>
<evidence type="ECO:0000313" key="8">
    <source>
        <dbReference type="Proteomes" id="UP000628840"/>
    </source>
</evidence>